<dbReference type="PANTHER" id="PTHR42928">
    <property type="entry name" value="TRICARBOXYLATE-BINDING PROTEIN"/>
    <property type="match status" value="1"/>
</dbReference>
<dbReference type="RefSeq" id="WP_343926723.1">
    <property type="nucleotide sequence ID" value="NZ_BAAAKW010000069.1"/>
</dbReference>
<dbReference type="PROSITE" id="PS51257">
    <property type="entry name" value="PROKAR_LIPOPROTEIN"/>
    <property type="match status" value="1"/>
</dbReference>
<reference evidence="3" key="1">
    <citation type="journal article" date="2019" name="Int. J. Syst. Evol. Microbiol.">
        <title>The Global Catalogue of Microorganisms (GCM) 10K type strain sequencing project: providing services to taxonomists for standard genome sequencing and annotation.</title>
        <authorList>
            <consortium name="The Broad Institute Genomics Platform"/>
            <consortium name="The Broad Institute Genome Sequencing Center for Infectious Disease"/>
            <person name="Wu L."/>
            <person name="Ma J."/>
        </authorList>
    </citation>
    <scope>NUCLEOTIDE SEQUENCE [LARGE SCALE GENOMIC DNA]</scope>
    <source>
        <strain evidence="3">JCM 12762</strain>
    </source>
</reference>
<dbReference type="PIRSF" id="PIRSF017082">
    <property type="entry name" value="YflP"/>
    <property type="match status" value="1"/>
</dbReference>
<proteinExistence type="inferred from homology"/>
<dbReference type="Pfam" id="PF03401">
    <property type="entry name" value="TctC"/>
    <property type="match status" value="1"/>
</dbReference>
<dbReference type="SUPFAM" id="SSF53850">
    <property type="entry name" value="Periplasmic binding protein-like II"/>
    <property type="match status" value="1"/>
</dbReference>
<sequence length="344" mass="35174">MRISARSQQSSWRHGAITVVAGLSALSLVGCATGSATSDSGGEPAALSSVNIIVPADPGGGWDQTGRALAEVGTSEGLISSAPVTNIGGAGGTIGLSSLANEKDPITLMLTGFVMVGAVETNSSEVRLEQTTPIARLTEEAGVIVVPKSSPYETLSDLVDDMIANGKNVSITGGSAGGVDHILAAQLLKEAGQSASEINQKLNYIPNAGGGEAVTLLLGNKVSAGISGVSEFAEQVKAGELRALAVSSAVPSELLPDVPTIIDSGYDLEITNWRGVLAPGGISDSERQQLIDLVTKIAESDAWKETLDSKGWTNAFLAGDEFDDYVTQNITDVTAVLKDIGLIG</sequence>
<accession>A0ABP4GJH2</accession>
<evidence type="ECO:0000313" key="3">
    <source>
        <dbReference type="Proteomes" id="UP001500943"/>
    </source>
</evidence>
<protein>
    <submittedName>
        <fullName evidence="2">Tripartite tricarboxylate transporter substrate binding protein</fullName>
    </submittedName>
</protein>
<evidence type="ECO:0000256" key="1">
    <source>
        <dbReference type="ARBA" id="ARBA00006987"/>
    </source>
</evidence>
<dbReference type="Proteomes" id="UP001500943">
    <property type="component" value="Unassembled WGS sequence"/>
</dbReference>
<dbReference type="Gene3D" id="3.40.190.150">
    <property type="entry name" value="Bordetella uptake gene, domain 1"/>
    <property type="match status" value="1"/>
</dbReference>
<dbReference type="EMBL" id="BAAAKW010000069">
    <property type="protein sequence ID" value="GAA1227118.1"/>
    <property type="molecule type" value="Genomic_DNA"/>
</dbReference>
<organism evidence="2 3">
    <name type="scientific">Rhodoglobus aureus</name>
    <dbReference type="NCBI Taxonomy" id="191497"/>
    <lineage>
        <taxon>Bacteria</taxon>
        <taxon>Bacillati</taxon>
        <taxon>Actinomycetota</taxon>
        <taxon>Actinomycetes</taxon>
        <taxon>Micrococcales</taxon>
        <taxon>Microbacteriaceae</taxon>
        <taxon>Rhodoglobus</taxon>
    </lineage>
</organism>
<dbReference type="CDD" id="cd07012">
    <property type="entry name" value="PBP2_Bug_TTT"/>
    <property type="match status" value="1"/>
</dbReference>
<comment type="similarity">
    <text evidence="1">Belongs to the UPF0065 (bug) family.</text>
</comment>
<dbReference type="PANTHER" id="PTHR42928:SF3">
    <property type="entry name" value="UPF0065 PROTEIN YFLP"/>
    <property type="match status" value="1"/>
</dbReference>
<dbReference type="InterPro" id="IPR005064">
    <property type="entry name" value="BUG"/>
</dbReference>
<dbReference type="InterPro" id="IPR042100">
    <property type="entry name" value="Bug_dom1"/>
</dbReference>
<gene>
    <name evidence="2" type="ORF">GCM10009655_27230</name>
</gene>
<comment type="caution">
    <text evidence="2">The sequence shown here is derived from an EMBL/GenBank/DDBJ whole genome shotgun (WGS) entry which is preliminary data.</text>
</comment>
<name>A0ABP4GJH2_9MICO</name>
<evidence type="ECO:0000313" key="2">
    <source>
        <dbReference type="EMBL" id="GAA1227118.1"/>
    </source>
</evidence>
<dbReference type="Gene3D" id="3.40.190.10">
    <property type="entry name" value="Periplasmic binding protein-like II"/>
    <property type="match status" value="1"/>
</dbReference>
<keyword evidence="3" id="KW-1185">Reference proteome</keyword>